<evidence type="ECO:0000313" key="6">
    <source>
        <dbReference type="EMBL" id="MBP1325887.1"/>
    </source>
</evidence>
<sequence>MGLSPLARSLHLVLLFFGIAVGLLGIAVLAISIGEAEPATLLLYTVVFGVYLCTAITAWWRRPGNLTGAIIMVGTLGILGTGLSTAHEPVLLAIGSVCATLVIAVMIHLLLAFPSGRVRDVPSRVIVLVAYVNSIILQAPAYLFMKRQGNPLFVVELPGLVRAADTCQSFIGVLVTVATAVVLVRRLRAADAPSRRVLAPLFAYGFFAVLFIPFSSGVLEGLLGVPGWVRGALQLAVLGGVPVAFTLGVLRGGFARAAGLGDLSHWVGVAGQERTAVEEALARTVGDPALTVVYWAGDRDTYIDAAGTPAVLPVAGERRAAVDVEIEGRRVGAIIYDASLIANADPVHEAARLAAIVLDRQRLTAELHASERALAASRAKIARADAAEPSNGIERLTARQREVLALIAQGRSNAAIARELVLTEKSVVNHTSRIYDALGLPVEADDHRRVRATIQYLAAIPTR</sequence>
<organism evidence="6 7">
    <name type="scientific">Leucobacter exalbidus</name>
    <dbReference type="NCBI Taxonomy" id="662960"/>
    <lineage>
        <taxon>Bacteria</taxon>
        <taxon>Bacillati</taxon>
        <taxon>Actinomycetota</taxon>
        <taxon>Actinomycetes</taxon>
        <taxon>Micrococcales</taxon>
        <taxon>Microbacteriaceae</taxon>
        <taxon>Leucobacter</taxon>
    </lineage>
</organism>
<dbReference type="InterPro" id="IPR000792">
    <property type="entry name" value="Tscrpt_reg_LuxR_C"/>
</dbReference>
<dbReference type="SMART" id="SM00421">
    <property type="entry name" value="HTH_LUXR"/>
    <property type="match status" value="1"/>
</dbReference>
<keyword evidence="3" id="KW-0804">Transcription</keyword>
<feature type="domain" description="HTH luxR-type" evidence="5">
    <location>
        <begin position="389"/>
        <end position="448"/>
    </location>
</feature>
<dbReference type="GO" id="GO:0006355">
    <property type="term" value="P:regulation of DNA-templated transcription"/>
    <property type="evidence" value="ECO:0007669"/>
    <property type="project" value="InterPro"/>
</dbReference>
<dbReference type="CDD" id="cd06170">
    <property type="entry name" value="LuxR_C_like"/>
    <property type="match status" value="1"/>
</dbReference>
<feature type="transmembrane region" description="Helical" evidence="4">
    <location>
        <begin position="90"/>
        <end position="113"/>
    </location>
</feature>
<evidence type="ECO:0000256" key="3">
    <source>
        <dbReference type="ARBA" id="ARBA00023163"/>
    </source>
</evidence>
<dbReference type="PANTHER" id="PTHR44688">
    <property type="entry name" value="DNA-BINDING TRANSCRIPTIONAL ACTIVATOR DEVR_DOSR"/>
    <property type="match status" value="1"/>
</dbReference>
<feature type="transmembrane region" description="Helical" evidence="4">
    <location>
        <begin position="12"/>
        <end position="33"/>
    </location>
</feature>
<dbReference type="RefSeq" id="WP_342452095.1">
    <property type="nucleotide sequence ID" value="NZ_JAFIDA010000001.1"/>
</dbReference>
<accession>A0A940PSD0</accession>
<dbReference type="Gene3D" id="1.10.10.10">
    <property type="entry name" value="Winged helix-like DNA-binding domain superfamily/Winged helix DNA-binding domain"/>
    <property type="match status" value="1"/>
</dbReference>
<feature type="transmembrane region" description="Helical" evidence="4">
    <location>
        <begin position="231"/>
        <end position="250"/>
    </location>
</feature>
<keyword evidence="4" id="KW-0812">Transmembrane</keyword>
<evidence type="ECO:0000259" key="5">
    <source>
        <dbReference type="PROSITE" id="PS50043"/>
    </source>
</evidence>
<dbReference type="InterPro" id="IPR016032">
    <property type="entry name" value="Sig_transdc_resp-reg_C-effctor"/>
</dbReference>
<dbReference type="Pfam" id="PF00196">
    <property type="entry name" value="GerE"/>
    <property type="match status" value="1"/>
</dbReference>
<dbReference type="EMBL" id="JAFIDA010000001">
    <property type="protein sequence ID" value="MBP1325887.1"/>
    <property type="molecule type" value="Genomic_DNA"/>
</dbReference>
<dbReference type="GO" id="GO:0003677">
    <property type="term" value="F:DNA binding"/>
    <property type="evidence" value="ECO:0007669"/>
    <property type="project" value="UniProtKB-KW"/>
</dbReference>
<evidence type="ECO:0000256" key="2">
    <source>
        <dbReference type="ARBA" id="ARBA00023125"/>
    </source>
</evidence>
<protein>
    <submittedName>
        <fullName evidence="6">DNA-binding CsgD family transcriptional regulator/uncharacterized membrane protein YhaH (DUF805 family)</fullName>
    </submittedName>
</protein>
<keyword evidence="2 6" id="KW-0238">DNA-binding</keyword>
<feature type="transmembrane region" description="Helical" evidence="4">
    <location>
        <begin position="66"/>
        <end position="84"/>
    </location>
</feature>
<evidence type="ECO:0000256" key="4">
    <source>
        <dbReference type="SAM" id="Phobius"/>
    </source>
</evidence>
<keyword evidence="1" id="KW-0805">Transcription regulation</keyword>
<dbReference type="InterPro" id="IPR036388">
    <property type="entry name" value="WH-like_DNA-bd_sf"/>
</dbReference>
<evidence type="ECO:0000313" key="7">
    <source>
        <dbReference type="Proteomes" id="UP000675163"/>
    </source>
</evidence>
<keyword evidence="7" id="KW-1185">Reference proteome</keyword>
<dbReference type="Proteomes" id="UP000675163">
    <property type="component" value="Unassembled WGS sequence"/>
</dbReference>
<comment type="caution">
    <text evidence="6">The sequence shown here is derived from an EMBL/GenBank/DDBJ whole genome shotgun (WGS) entry which is preliminary data.</text>
</comment>
<proteinExistence type="predicted"/>
<reference evidence="6" key="1">
    <citation type="submission" date="2021-02" db="EMBL/GenBank/DDBJ databases">
        <title>Sequencing the genomes of 1000 actinobacteria strains.</title>
        <authorList>
            <person name="Klenk H.-P."/>
        </authorList>
    </citation>
    <scope>NUCLEOTIDE SEQUENCE</scope>
    <source>
        <strain evidence="6">DSM 22850</strain>
    </source>
</reference>
<dbReference type="PRINTS" id="PR00038">
    <property type="entry name" value="HTHLUXR"/>
</dbReference>
<dbReference type="PROSITE" id="PS50043">
    <property type="entry name" value="HTH_LUXR_2"/>
    <property type="match status" value="1"/>
</dbReference>
<gene>
    <name evidence="6" type="ORF">JOF28_001119</name>
</gene>
<dbReference type="PANTHER" id="PTHR44688:SF16">
    <property type="entry name" value="DNA-BINDING TRANSCRIPTIONAL ACTIVATOR DEVR_DOSR"/>
    <property type="match status" value="1"/>
</dbReference>
<dbReference type="SUPFAM" id="SSF46894">
    <property type="entry name" value="C-terminal effector domain of the bipartite response regulators"/>
    <property type="match status" value="1"/>
</dbReference>
<feature type="transmembrane region" description="Helical" evidence="4">
    <location>
        <begin position="163"/>
        <end position="185"/>
    </location>
</feature>
<feature type="transmembrane region" description="Helical" evidence="4">
    <location>
        <begin position="197"/>
        <end position="219"/>
    </location>
</feature>
<feature type="transmembrane region" description="Helical" evidence="4">
    <location>
        <begin position="39"/>
        <end position="59"/>
    </location>
</feature>
<keyword evidence="4" id="KW-1133">Transmembrane helix</keyword>
<evidence type="ECO:0000256" key="1">
    <source>
        <dbReference type="ARBA" id="ARBA00023015"/>
    </source>
</evidence>
<keyword evidence="4" id="KW-0472">Membrane</keyword>
<feature type="transmembrane region" description="Helical" evidence="4">
    <location>
        <begin position="125"/>
        <end position="143"/>
    </location>
</feature>
<dbReference type="AlphaFoldDB" id="A0A940PSD0"/>
<name>A0A940PSD0_9MICO</name>